<protein>
    <submittedName>
        <fullName evidence="2">Leucine-rich repeat-containing protein 34</fullName>
    </submittedName>
</protein>
<evidence type="ECO:0000313" key="3">
    <source>
        <dbReference type="Proteomes" id="UP000646548"/>
    </source>
</evidence>
<dbReference type="PANTHER" id="PTHR24111">
    <property type="entry name" value="LEUCINE-RICH REPEAT-CONTAINING PROTEIN 34"/>
    <property type="match status" value="1"/>
</dbReference>
<evidence type="ECO:0000256" key="1">
    <source>
        <dbReference type="ARBA" id="ARBA00022737"/>
    </source>
</evidence>
<dbReference type="PANTHER" id="PTHR24111:SF4">
    <property type="entry name" value="LEUCINE-RICH REPEAT-CONTAINING PROTEIN 34"/>
    <property type="match status" value="1"/>
</dbReference>
<dbReference type="InterPro" id="IPR032675">
    <property type="entry name" value="LRR_dom_sf"/>
</dbReference>
<dbReference type="SUPFAM" id="SSF52047">
    <property type="entry name" value="RNI-like"/>
    <property type="match status" value="1"/>
</dbReference>
<dbReference type="Pfam" id="PF13516">
    <property type="entry name" value="LRR_6"/>
    <property type="match status" value="8"/>
</dbReference>
<gene>
    <name evidence="2" type="ORF">FQA47_016676</name>
</gene>
<organism evidence="2 3">
    <name type="scientific">Oryzias melastigma</name>
    <name type="common">Marine medaka</name>
    <dbReference type="NCBI Taxonomy" id="30732"/>
    <lineage>
        <taxon>Eukaryota</taxon>
        <taxon>Metazoa</taxon>
        <taxon>Chordata</taxon>
        <taxon>Craniata</taxon>
        <taxon>Vertebrata</taxon>
        <taxon>Euteleostomi</taxon>
        <taxon>Actinopterygii</taxon>
        <taxon>Neopterygii</taxon>
        <taxon>Teleostei</taxon>
        <taxon>Neoteleostei</taxon>
        <taxon>Acanthomorphata</taxon>
        <taxon>Ovalentaria</taxon>
        <taxon>Atherinomorphae</taxon>
        <taxon>Beloniformes</taxon>
        <taxon>Adrianichthyidae</taxon>
        <taxon>Oryziinae</taxon>
        <taxon>Oryzias</taxon>
    </lineage>
</organism>
<dbReference type="EMBL" id="WKFB01000764">
    <property type="protein sequence ID" value="KAF6718245.1"/>
    <property type="molecule type" value="Genomic_DNA"/>
</dbReference>
<sequence>MAAAADNSETLAKFYQEFCLQLQINVNKDVLDVLNQKIKPGFCVSRTFTLQLPGNRGRRAQRLEDKDVFVLSKCLQNREGVTGLDVSYNNISDGGVKHLADLLLQLRSSALKSLDLKFNNIQADGVEILANSLKSNSSLLSLSLSGNQFGDRGGVHVSSMLQVNSTLQLLQVSDCNLADRSVAALGVALKHNTALQALDISRPLLFSQQEEWAMHFSQMLTVNRSLLELHLGRTGLTDTGMEMLAEGLRQNHSLRCLDLRCNHVTRDGAHHLAEVLRQNPTLEVIDLSSNRIEDEGAAHLSEAIATPGCSLKELSVSRNCIRTEGLLSLAQALKHSPTLTHLYIWGNHLDEPVCQVFSELLSSGRLLPQRTDVSPYQVDGQLFLAEVFQGLRTQICSIEETAACSSAALLSEVRGSTSK</sequence>
<name>A0A834C0U5_ORYME</name>
<dbReference type="AlphaFoldDB" id="A0A834C0U5"/>
<accession>A0A834C0U5</accession>
<proteinExistence type="predicted"/>
<dbReference type="InterPro" id="IPR052201">
    <property type="entry name" value="LRR-containing_regulator"/>
</dbReference>
<dbReference type="SMART" id="SM00368">
    <property type="entry name" value="LRR_RI"/>
    <property type="match status" value="9"/>
</dbReference>
<reference evidence="2" key="1">
    <citation type="journal article" name="BMC Genomics">
        <title>Long-read sequencing and de novo genome assembly of marine medaka (Oryzias melastigma).</title>
        <authorList>
            <person name="Liang P."/>
            <person name="Saqib H.S.A."/>
            <person name="Ni X."/>
            <person name="Shen Y."/>
        </authorList>
    </citation>
    <scope>NUCLEOTIDE SEQUENCE</scope>
    <source>
        <strain evidence="2">Bigg-433</strain>
    </source>
</reference>
<keyword evidence="1" id="KW-0677">Repeat</keyword>
<dbReference type="InterPro" id="IPR001611">
    <property type="entry name" value="Leu-rich_rpt"/>
</dbReference>
<dbReference type="Proteomes" id="UP000646548">
    <property type="component" value="Unassembled WGS sequence"/>
</dbReference>
<dbReference type="Gene3D" id="3.80.10.10">
    <property type="entry name" value="Ribonuclease Inhibitor"/>
    <property type="match status" value="3"/>
</dbReference>
<evidence type="ECO:0000313" key="2">
    <source>
        <dbReference type="EMBL" id="KAF6718245.1"/>
    </source>
</evidence>
<comment type="caution">
    <text evidence="2">The sequence shown here is derived from an EMBL/GenBank/DDBJ whole genome shotgun (WGS) entry which is preliminary data.</text>
</comment>